<feature type="compositionally biased region" description="Polar residues" evidence="5">
    <location>
        <begin position="41"/>
        <end position="55"/>
    </location>
</feature>
<comment type="caution">
    <text evidence="7">The sequence shown here is derived from an EMBL/GenBank/DDBJ whole genome shotgun (WGS) entry which is preliminary data.</text>
</comment>
<dbReference type="OrthoDB" id="73612at2759"/>
<evidence type="ECO:0000256" key="2">
    <source>
        <dbReference type="ARBA" id="ARBA00022692"/>
    </source>
</evidence>
<dbReference type="GO" id="GO:0006890">
    <property type="term" value="P:retrograde vesicle-mediated transport, Golgi to endoplasmic reticulum"/>
    <property type="evidence" value="ECO:0007669"/>
    <property type="project" value="InterPro"/>
</dbReference>
<dbReference type="Proteomes" id="UP000288716">
    <property type="component" value="Unassembled WGS sequence"/>
</dbReference>
<dbReference type="Pfam" id="PF08551">
    <property type="entry name" value="DUF1751"/>
    <property type="match status" value="1"/>
</dbReference>
<feature type="transmembrane region" description="Helical" evidence="6">
    <location>
        <begin position="267"/>
        <end position="285"/>
    </location>
</feature>
<accession>A0A443SWY9</accession>
<dbReference type="AlphaFoldDB" id="A0A443SWY9"/>
<organism evidence="7 8">
    <name type="scientific">Leptotrombidium deliense</name>
    <dbReference type="NCBI Taxonomy" id="299467"/>
    <lineage>
        <taxon>Eukaryota</taxon>
        <taxon>Metazoa</taxon>
        <taxon>Ecdysozoa</taxon>
        <taxon>Arthropoda</taxon>
        <taxon>Chelicerata</taxon>
        <taxon>Arachnida</taxon>
        <taxon>Acari</taxon>
        <taxon>Acariformes</taxon>
        <taxon>Trombidiformes</taxon>
        <taxon>Prostigmata</taxon>
        <taxon>Anystina</taxon>
        <taxon>Parasitengona</taxon>
        <taxon>Trombiculoidea</taxon>
        <taxon>Trombiculidae</taxon>
        <taxon>Leptotrombidium</taxon>
    </lineage>
</organism>
<feature type="region of interest" description="Disordered" evidence="5">
    <location>
        <begin position="36"/>
        <end position="55"/>
    </location>
</feature>
<dbReference type="InterPro" id="IPR013861">
    <property type="entry name" value="TMEM115/Pdh1/Rbl19"/>
</dbReference>
<evidence type="ECO:0000313" key="8">
    <source>
        <dbReference type="Proteomes" id="UP000288716"/>
    </source>
</evidence>
<dbReference type="FunFam" id="1.20.1540.10:FF:000004">
    <property type="entry name" value="Transmembrane protein 115"/>
    <property type="match status" value="1"/>
</dbReference>
<protein>
    <submittedName>
        <fullName evidence="7">Transmembrane protein 115-like protein</fullName>
    </submittedName>
</protein>
<name>A0A443SWY9_9ACAR</name>
<dbReference type="SMART" id="SM01160">
    <property type="entry name" value="DUF1751"/>
    <property type="match status" value="1"/>
</dbReference>
<reference evidence="7 8" key="1">
    <citation type="journal article" date="2018" name="Gigascience">
        <title>Genomes of trombidid mites reveal novel predicted allergens and laterally-transferred genes associated with secondary metabolism.</title>
        <authorList>
            <person name="Dong X."/>
            <person name="Chaisiri K."/>
            <person name="Xia D."/>
            <person name="Armstrong S.D."/>
            <person name="Fang Y."/>
            <person name="Donnelly M.J."/>
            <person name="Kadowaki T."/>
            <person name="McGarry J.W."/>
            <person name="Darby A.C."/>
            <person name="Makepeace B.L."/>
        </authorList>
    </citation>
    <scope>NUCLEOTIDE SEQUENCE [LARGE SCALE GENOMIC DNA]</scope>
    <source>
        <strain evidence="7">UoL-UT</strain>
    </source>
</reference>
<feature type="transmembrane region" description="Helical" evidence="6">
    <location>
        <begin position="291"/>
        <end position="307"/>
    </location>
</feature>
<dbReference type="VEuPathDB" id="VectorBase:LDEU000000"/>
<feature type="transmembrane region" description="Helical" evidence="6">
    <location>
        <begin position="198"/>
        <end position="219"/>
    </location>
</feature>
<evidence type="ECO:0000256" key="4">
    <source>
        <dbReference type="ARBA" id="ARBA00023136"/>
    </source>
</evidence>
<comment type="subcellular location">
    <subcellularLocation>
        <location evidence="1">Membrane</location>
        <topology evidence="1">Multi-pass membrane protein</topology>
    </subcellularLocation>
</comment>
<keyword evidence="4 6" id="KW-0472">Membrane</keyword>
<evidence type="ECO:0000256" key="1">
    <source>
        <dbReference type="ARBA" id="ARBA00004141"/>
    </source>
</evidence>
<keyword evidence="3 6" id="KW-1133">Transmembrane helix</keyword>
<dbReference type="EMBL" id="NCKV01000001">
    <property type="protein sequence ID" value="RWS32039.1"/>
    <property type="molecule type" value="Genomic_DNA"/>
</dbReference>
<dbReference type="STRING" id="299467.A0A443SWY9"/>
<dbReference type="GO" id="GO:0005794">
    <property type="term" value="C:Golgi apparatus"/>
    <property type="evidence" value="ECO:0007669"/>
    <property type="project" value="TreeGrafter"/>
</dbReference>
<proteinExistence type="predicted"/>
<sequence>MENQNDVKSKAKIEMSAVKVDASSASRNLVTIELPPKAKKSNSVPPNSATLHSASDSPSVARVIGRNVVYMWEQLRFLVDGRSRMSLFVPLVCGTIIVFYLFNALMATTHKTLPMNTEEMSIEMKIISTTPESQLINTLTFTPGSILSPRHWLWSALASFTYPFIELHWWLVLLDVIVVTMGTTLIEPLWGQRELVTFFVIVNICVAFCSTAHYIVLYSLYSDVIYLYGVRIYGLSGYCAAVCVTVKQLLPESVLIATSLGKLKNNNVPLTALLVGLIFYLLNLIDGLQVVNFFYGLIISWVYLRFFQFHHSNGHRGDLSDGFAFATFFPNVLKPVVAVVCNSIYEFFVKIRLCPITNRQYQGFRILSERLTQEHSNPGPSRHFKHHQSGDYQHLHQPTVQTM</sequence>
<evidence type="ECO:0000313" key="7">
    <source>
        <dbReference type="EMBL" id="RWS32039.1"/>
    </source>
</evidence>
<dbReference type="GO" id="GO:0016020">
    <property type="term" value="C:membrane"/>
    <property type="evidence" value="ECO:0007669"/>
    <property type="project" value="UniProtKB-SubCell"/>
</dbReference>
<dbReference type="PANTHER" id="PTHR13377">
    <property type="entry name" value="PLACENTAL PROTEIN 6"/>
    <property type="match status" value="1"/>
</dbReference>
<feature type="transmembrane region" description="Helical" evidence="6">
    <location>
        <begin position="85"/>
        <end position="106"/>
    </location>
</feature>
<evidence type="ECO:0000256" key="3">
    <source>
        <dbReference type="ARBA" id="ARBA00022989"/>
    </source>
</evidence>
<evidence type="ECO:0000256" key="6">
    <source>
        <dbReference type="SAM" id="Phobius"/>
    </source>
</evidence>
<keyword evidence="8" id="KW-1185">Reference proteome</keyword>
<gene>
    <name evidence="7" type="ORF">B4U80_06749</name>
</gene>
<dbReference type="PANTHER" id="PTHR13377:SF3">
    <property type="entry name" value="TRANSMEMBRANE PROTEIN 115"/>
    <property type="match status" value="1"/>
</dbReference>
<keyword evidence="2 6" id="KW-0812">Transmembrane</keyword>
<evidence type="ECO:0000256" key="5">
    <source>
        <dbReference type="SAM" id="MobiDB-lite"/>
    </source>
</evidence>